<organism evidence="1 2">
    <name type="scientific">Arachis hypogaea</name>
    <name type="common">Peanut</name>
    <dbReference type="NCBI Taxonomy" id="3818"/>
    <lineage>
        <taxon>Eukaryota</taxon>
        <taxon>Viridiplantae</taxon>
        <taxon>Streptophyta</taxon>
        <taxon>Embryophyta</taxon>
        <taxon>Tracheophyta</taxon>
        <taxon>Spermatophyta</taxon>
        <taxon>Magnoliopsida</taxon>
        <taxon>eudicotyledons</taxon>
        <taxon>Gunneridae</taxon>
        <taxon>Pentapetalae</taxon>
        <taxon>rosids</taxon>
        <taxon>fabids</taxon>
        <taxon>Fabales</taxon>
        <taxon>Fabaceae</taxon>
        <taxon>Papilionoideae</taxon>
        <taxon>50 kb inversion clade</taxon>
        <taxon>dalbergioids sensu lato</taxon>
        <taxon>Dalbergieae</taxon>
        <taxon>Pterocarpus clade</taxon>
        <taxon>Arachis</taxon>
    </lineage>
</organism>
<comment type="caution">
    <text evidence="1">The sequence shown here is derived from an EMBL/GenBank/DDBJ whole genome shotgun (WGS) entry which is preliminary data.</text>
</comment>
<keyword evidence="2" id="KW-1185">Reference proteome</keyword>
<sequence length="112" mass="12611">MDKGLANEETVNLRNGVELATSVSDKHVNLLRPSVPSYPIFREIQRTCKLDFMTNPFHVLAAELDGSHSFFDLYVHLCGTLQQFSISEITIERILGKGLVLEPPQLQHYCAP</sequence>
<dbReference type="EMBL" id="SDMP01000003">
    <property type="protein sequence ID" value="RYR67517.1"/>
    <property type="molecule type" value="Genomic_DNA"/>
</dbReference>
<protein>
    <submittedName>
        <fullName evidence="1">Uncharacterized protein</fullName>
    </submittedName>
</protein>
<proteinExistence type="predicted"/>
<dbReference type="AlphaFoldDB" id="A0A445DWI5"/>
<evidence type="ECO:0000313" key="2">
    <source>
        <dbReference type="Proteomes" id="UP000289738"/>
    </source>
</evidence>
<reference evidence="1 2" key="1">
    <citation type="submission" date="2019-01" db="EMBL/GenBank/DDBJ databases">
        <title>Sequencing of cultivated peanut Arachis hypogaea provides insights into genome evolution and oil improvement.</title>
        <authorList>
            <person name="Chen X."/>
        </authorList>
    </citation>
    <scope>NUCLEOTIDE SEQUENCE [LARGE SCALE GENOMIC DNA]</scope>
    <source>
        <strain evidence="2">cv. Fuhuasheng</strain>
        <tissue evidence="1">Leaves</tissue>
    </source>
</reference>
<evidence type="ECO:0000313" key="1">
    <source>
        <dbReference type="EMBL" id="RYR67517.1"/>
    </source>
</evidence>
<name>A0A445DWI5_ARAHY</name>
<gene>
    <name evidence="1" type="ORF">Ahy_A03g013920</name>
</gene>
<dbReference type="Proteomes" id="UP000289738">
    <property type="component" value="Chromosome A03"/>
</dbReference>
<accession>A0A445DWI5</accession>